<name>A0ABM8DVW1_9MICO</name>
<dbReference type="EMBL" id="AP027141">
    <property type="protein sequence ID" value="BDV29761.1"/>
    <property type="molecule type" value="Genomic_DNA"/>
</dbReference>
<gene>
    <name evidence="1" type="ORF">Microterr_04210</name>
</gene>
<sequence length="353" mass="36983">MPEQRVERFVAPTDERRPALSRRQILQAGVWAAPVLVLATAAPAAAASQSIPWEFASSSLAWTFGSNGLPNGVSSTAAVRTSPTATGALSGVTLTAVFRKSQIGSTPPDPTSLTGAGWTYVSKSVGTDTVTYTFLYAPSIGKGATSNVLGYQLAVGSSIVSQPIVEVAYTANASKATPVSVSTRAVTPATASGVSFWSFNTGTLGGSSRQNTYLALQMQVGTQYSNLWPVTQMPVTFTTEVILPAAYIVDTDPTGVTQNTDWRYVSRRTEGSNIILTFAFVKSDKTTPRPLQATNANGVAQVADRVTDTGSVNFHVRLSSAASGKPVSVNFVATPIQPFPADGKSISASRTFN</sequence>
<evidence type="ECO:0008006" key="3">
    <source>
        <dbReference type="Google" id="ProtNLM"/>
    </source>
</evidence>
<dbReference type="PROSITE" id="PS51318">
    <property type="entry name" value="TAT"/>
    <property type="match status" value="1"/>
</dbReference>
<dbReference type="InterPro" id="IPR006311">
    <property type="entry name" value="TAT_signal"/>
</dbReference>
<protein>
    <recommendedName>
        <fullName evidence="3">Tat pathway signal sequence domain protein</fullName>
    </recommendedName>
</protein>
<dbReference type="Proteomes" id="UP001317779">
    <property type="component" value="Chromosome"/>
</dbReference>
<reference evidence="1 2" key="1">
    <citation type="submission" date="2022-12" db="EMBL/GenBank/DDBJ databases">
        <title>Microbacterium terricola strain KV-448 chromosome, complete genome.</title>
        <authorList>
            <person name="Oshima T."/>
            <person name="Moriya T."/>
            <person name="Bessho Y."/>
        </authorList>
    </citation>
    <scope>NUCLEOTIDE SEQUENCE [LARGE SCALE GENOMIC DNA]</scope>
    <source>
        <strain evidence="1 2">KV-448</strain>
    </source>
</reference>
<accession>A0ABM8DVW1</accession>
<dbReference type="RefSeq" id="WP_263796393.1">
    <property type="nucleotide sequence ID" value="NZ_AP027141.1"/>
</dbReference>
<keyword evidence="2" id="KW-1185">Reference proteome</keyword>
<proteinExistence type="predicted"/>
<evidence type="ECO:0000313" key="2">
    <source>
        <dbReference type="Proteomes" id="UP001317779"/>
    </source>
</evidence>
<evidence type="ECO:0000313" key="1">
    <source>
        <dbReference type="EMBL" id="BDV29761.1"/>
    </source>
</evidence>
<organism evidence="1 2">
    <name type="scientific">Microbacterium terricola</name>
    <dbReference type="NCBI Taxonomy" id="344163"/>
    <lineage>
        <taxon>Bacteria</taxon>
        <taxon>Bacillati</taxon>
        <taxon>Actinomycetota</taxon>
        <taxon>Actinomycetes</taxon>
        <taxon>Micrococcales</taxon>
        <taxon>Microbacteriaceae</taxon>
        <taxon>Microbacterium</taxon>
    </lineage>
</organism>